<dbReference type="SUPFAM" id="SSF56801">
    <property type="entry name" value="Acetyl-CoA synthetase-like"/>
    <property type="match status" value="1"/>
</dbReference>
<dbReference type="PANTHER" id="PTHR43845">
    <property type="entry name" value="BLR5969 PROTEIN"/>
    <property type="match status" value="1"/>
</dbReference>
<name>A0A4Q7V7Q8_PSEST</name>
<dbReference type="RefSeq" id="WP_130292952.1">
    <property type="nucleotide sequence ID" value="NZ_SHKL01000001.1"/>
</dbReference>
<dbReference type="AlphaFoldDB" id="A0A4Q7V7Q8"/>
<keyword evidence="2" id="KW-0436">Ligase</keyword>
<dbReference type="Gene3D" id="3.40.50.12780">
    <property type="entry name" value="N-terminal domain of ligase-like"/>
    <property type="match status" value="1"/>
</dbReference>
<evidence type="ECO:0000313" key="2">
    <source>
        <dbReference type="EMBL" id="RZT88853.1"/>
    </source>
</evidence>
<gene>
    <name evidence="2" type="ORF">EV383_5806</name>
</gene>
<dbReference type="InterPro" id="IPR028154">
    <property type="entry name" value="AMP-dep_Lig_C"/>
</dbReference>
<organism evidence="2 3">
    <name type="scientific">Pseudonocardia sediminis</name>
    <dbReference type="NCBI Taxonomy" id="1397368"/>
    <lineage>
        <taxon>Bacteria</taxon>
        <taxon>Bacillati</taxon>
        <taxon>Actinomycetota</taxon>
        <taxon>Actinomycetes</taxon>
        <taxon>Pseudonocardiales</taxon>
        <taxon>Pseudonocardiaceae</taxon>
        <taxon>Pseudonocardia</taxon>
    </lineage>
</organism>
<dbReference type="Gene3D" id="3.30.300.30">
    <property type="match status" value="1"/>
</dbReference>
<evidence type="ECO:0000259" key="1">
    <source>
        <dbReference type="Pfam" id="PF14535"/>
    </source>
</evidence>
<dbReference type="GO" id="GO:0016874">
    <property type="term" value="F:ligase activity"/>
    <property type="evidence" value="ECO:0007669"/>
    <property type="project" value="UniProtKB-KW"/>
</dbReference>
<dbReference type="PANTHER" id="PTHR43845:SF1">
    <property type="entry name" value="BLR5969 PROTEIN"/>
    <property type="match status" value="1"/>
</dbReference>
<sequence length="468" mass="50570">MTAVGSTRRSRADRLAGYRRFWDEERETLPAAEREAVILDRVRHQLSYAYHRLPFYRRHYDAHGFHPDQVRSLADFTEKVPVVTKSMLVADQAEHPPFGSYLGVSRAELGRIHGSSGTTGTPTTYGVSGADWARAGQASAAGLWCAGFRPDDVVQVTFPFSLFFGGWGNVQAFELIGACVFPTGAMVPTDRQLELLTRLGCDGLVATPSYLLHLAGRAPELGIDPAASSVSLALVGGEPGGSIPSVRSTLDAAWGGADVVDGAAGSTSEMYPFLTNIGCLDDPGGGVHLFTDENYTEIVHRDDPNTPVPPGTSGATVATHLWRDSQPMIRFWMGDEGVLDDSGCRCGRTYPKLPHGVYGRLDDMLVIRGANVYPSAVESAIRATPGAGTEFRLLVERPAALDELTVEVEPASDLPAERHAALGVELEERIRAAVTVRVPVRLVPPGTHEPQTFKARRVLDRRPSHRPG</sequence>
<keyword evidence="3" id="KW-1185">Reference proteome</keyword>
<dbReference type="InterPro" id="IPR045851">
    <property type="entry name" value="AMP-bd_C_sf"/>
</dbReference>
<proteinExistence type="predicted"/>
<dbReference type="InterPro" id="IPR042099">
    <property type="entry name" value="ANL_N_sf"/>
</dbReference>
<dbReference type="Pfam" id="PF14535">
    <property type="entry name" value="AMP-binding_C_2"/>
    <property type="match status" value="1"/>
</dbReference>
<protein>
    <submittedName>
        <fullName evidence="2">Phenylacetate-CoA ligase</fullName>
    </submittedName>
</protein>
<feature type="domain" description="AMP-dependent ligase C-terminal" evidence="1">
    <location>
        <begin position="369"/>
        <end position="462"/>
    </location>
</feature>
<dbReference type="EMBL" id="SHKL01000001">
    <property type="protein sequence ID" value="RZT88853.1"/>
    <property type="molecule type" value="Genomic_DNA"/>
</dbReference>
<dbReference type="Proteomes" id="UP000291591">
    <property type="component" value="Unassembled WGS sequence"/>
</dbReference>
<reference evidence="2 3" key="1">
    <citation type="submission" date="2019-02" db="EMBL/GenBank/DDBJ databases">
        <title>Sequencing the genomes of 1000 actinobacteria strains.</title>
        <authorList>
            <person name="Klenk H.-P."/>
        </authorList>
    </citation>
    <scope>NUCLEOTIDE SEQUENCE [LARGE SCALE GENOMIC DNA]</scope>
    <source>
        <strain evidence="2 3">DSM 45779</strain>
    </source>
</reference>
<comment type="caution">
    <text evidence="2">The sequence shown here is derived from an EMBL/GenBank/DDBJ whole genome shotgun (WGS) entry which is preliminary data.</text>
</comment>
<evidence type="ECO:0000313" key="3">
    <source>
        <dbReference type="Proteomes" id="UP000291591"/>
    </source>
</evidence>
<accession>A0A4Q7V7Q8</accession>
<dbReference type="OrthoDB" id="580775at2"/>